<reference evidence="9 10" key="1">
    <citation type="submission" date="2018-10" db="EMBL/GenBank/DDBJ databases">
        <title>Phylogenomics of Brevibacillus.</title>
        <authorList>
            <person name="Dunlap C."/>
        </authorList>
    </citation>
    <scope>NUCLEOTIDE SEQUENCE [LARGE SCALE GENOMIC DNA]</scope>
    <source>
        <strain evidence="9 10">JCM 12215</strain>
    </source>
</reference>
<dbReference type="Pfam" id="PF13193">
    <property type="entry name" value="AMP-binding_C"/>
    <property type="match status" value="1"/>
</dbReference>
<dbReference type="GO" id="GO:0005524">
    <property type="term" value="F:ATP binding"/>
    <property type="evidence" value="ECO:0007669"/>
    <property type="project" value="UniProtKB-KW"/>
</dbReference>
<feature type="region of interest" description="Disordered" evidence="6">
    <location>
        <begin position="554"/>
        <end position="577"/>
    </location>
</feature>
<keyword evidence="10" id="KW-1185">Reference proteome</keyword>
<name>A0A3M8CFS2_9BACL</name>
<dbReference type="InterPro" id="IPR000873">
    <property type="entry name" value="AMP-dep_synth/lig_dom"/>
</dbReference>
<evidence type="ECO:0000256" key="6">
    <source>
        <dbReference type="SAM" id="MobiDB-lite"/>
    </source>
</evidence>
<dbReference type="InterPro" id="IPR020845">
    <property type="entry name" value="AMP-binding_CS"/>
</dbReference>
<dbReference type="Gene3D" id="3.40.50.12780">
    <property type="entry name" value="N-terminal domain of ligase-like"/>
    <property type="match status" value="1"/>
</dbReference>
<evidence type="ECO:0000256" key="2">
    <source>
        <dbReference type="ARBA" id="ARBA00022598"/>
    </source>
</evidence>
<accession>A0A3M8CFS2</accession>
<evidence type="ECO:0000256" key="5">
    <source>
        <dbReference type="ARBA" id="ARBA00022990"/>
    </source>
</evidence>
<evidence type="ECO:0000259" key="8">
    <source>
        <dbReference type="Pfam" id="PF13193"/>
    </source>
</evidence>
<dbReference type="AlphaFoldDB" id="A0A3M8CFS2"/>
<evidence type="ECO:0000313" key="9">
    <source>
        <dbReference type="EMBL" id="RNB74612.1"/>
    </source>
</evidence>
<dbReference type="EMBL" id="RHHR01000014">
    <property type="protein sequence ID" value="RNB74612.1"/>
    <property type="molecule type" value="Genomic_DNA"/>
</dbReference>
<evidence type="ECO:0000256" key="1">
    <source>
        <dbReference type="ARBA" id="ARBA00013275"/>
    </source>
</evidence>
<dbReference type="EC" id="6.2.1.1" evidence="1"/>
<dbReference type="PANTHER" id="PTHR24095:SF14">
    <property type="entry name" value="ACETYL-COENZYME A SYNTHETASE 1"/>
    <property type="match status" value="1"/>
</dbReference>
<gene>
    <name evidence="9" type="ORF">EDM52_10190</name>
</gene>
<keyword evidence="3" id="KW-0547">Nucleotide-binding</keyword>
<dbReference type="GO" id="GO:0006085">
    <property type="term" value="P:acetyl-CoA biosynthetic process"/>
    <property type="evidence" value="ECO:0007669"/>
    <property type="project" value="TreeGrafter"/>
</dbReference>
<dbReference type="Gene3D" id="3.30.300.30">
    <property type="match status" value="1"/>
</dbReference>
<keyword evidence="5" id="KW-0007">Acetylation</keyword>
<organism evidence="9 10">
    <name type="scientific">Brevibacillus invocatus</name>
    <dbReference type="NCBI Taxonomy" id="173959"/>
    <lineage>
        <taxon>Bacteria</taxon>
        <taxon>Bacillati</taxon>
        <taxon>Bacillota</taxon>
        <taxon>Bacilli</taxon>
        <taxon>Bacillales</taxon>
        <taxon>Paenibacillaceae</taxon>
        <taxon>Brevibacillus</taxon>
    </lineage>
</organism>
<keyword evidence="2" id="KW-0436">Ligase</keyword>
<feature type="domain" description="AMP-binding enzyme C-terminal" evidence="8">
    <location>
        <begin position="463"/>
        <end position="538"/>
    </location>
</feature>
<protein>
    <recommendedName>
        <fullName evidence="1">acetate--CoA ligase</fullName>
        <ecNumber evidence="1">6.2.1.1</ecNumber>
    </recommendedName>
</protein>
<dbReference type="InterPro" id="IPR042099">
    <property type="entry name" value="ANL_N_sf"/>
</dbReference>
<dbReference type="GO" id="GO:0003987">
    <property type="term" value="F:acetate-CoA ligase activity"/>
    <property type="evidence" value="ECO:0007669"/>
    <property type="project" value="UniProtKB-EC"/>
</dbReference>
<sequence length="577" mass="64366">MSDPKWFVGGKINLVHNFLDKWAQNPSTAERMALIWEGEGGEEKRYSFLELYRQVNRFAHTLGRLGVERGDRVAIYMPMIPETVIALYGIYKAGAIAVPLFSGFGPEAVAVRLRDVEAKAVVTADGFYRGGHQVLLKHVLDKALETVPCVQAVLVAARLGEKVLLTPGRDWHWNEWMEQVPDQYETVATDAEEVCMVSYSSGTTGSPKGIVHVHGGIAVKTAEVGMFIYDIRENDVFTMITDFGWMMGQLPLFSAHSVAAPFLMYEGSPMHPDPGRIYRQIEKHQVSVFGAPATALRLLKTYAEPFREKANLDSLRILGHTGEPIDEETWSWYLSWTDGKAPIINGSGGTEVFAEILSSISILPQKPTCLGATPAVGARVVDESGKPVERGKAGYLVFTVPQPAQTRGFWRNRQWYMDTYFPLGNEMWWQGDIVLVDEEGYWFHHGRADDVIKVSGRRTGPGELEDVVCQYPDVLEAAAIGVPHPMKGEEIVLFVVPTPPSRLEPDALKQHVSAKLGKPYEPGEIHLVADLPKTRTQKIMRRLMKQHYLSQELGDTSSLMNPGALNQLPRRQKMKQG</sequence>
<dbReference type="PANTHER" id="PTHR24095">
    <property type="entry name" value="ACETYL-COENZYME A SYNTHETASE"/>
    <property type="match status" value="1"/>
</dbReference>
<evidence type="ECO:0000256" key="4">
    <source>
        <dbReference type="ARBA" id="ARBA00022840"/>
    </source>
</evidence>
<comment type="caution">
    <text evidence="9">The sequence shown here is derived from an EMBL/GenBank/DDBJ whole genome shotgun (WGS) entry which is preliminary data.</text>
</comment>
<evidence type="ECO:0000313" key="10">
    <source>
        <dbReference type="Proteomes" id="UP000282028"/>
    </source>
</evidence>
<dbReference type="InterPro" id="IPR025110">
    <property type="entry name" value="AMP-bd_C"/>
</dbReference>
<dbReference type="Proteomes" id="UP000282028">
    <property type="component" value="Unassembled WGS sequence"/>
</dbReference>
<evidence type="ECO:0000256" key="3">
    <source>
        <dbReference type="ARBA" id="ARBA00022741"/>
    </source>
</evidence>
<dbReference type="InterPro" id="IPR045851">
    <property type="entry name" value="AMP-bd_C_sf"/>
</dbReference>
<proteinExistence type="predicted"/>
<dbReference type="SUPFAM" id="SSF56801">
    <property type="entry name" value="Acetyl-CoA synthetase-like"/>
    <property type="match status" value="1"/>
</dbReference>
<dbReference type="OrthoDB" id="9757771at2"/>
<dbReference type="Pfam" id="PF00501">
    <property type="entry name" value="AMP-binding"/>
    <property type="match status" value="1"/>
</dbReference>
<feature type="domain" description="AMP-dependent synthetase/ligase" evidence="7">
    <location>
        <begin position="26"/>
        <end position="402"/>
    </location>
</feature>
<dbReference type="PROSITE" id="PS00455">
    <property type="entry name" value="AMP_BINDING"/>
    <property type="match status" value="1"/>
</dbReference>
<keyword evidence="4" id="KW-0067">ATP-binding</keyword>
<evidence type="ECO:0000259" key="7">
    <source>
        <dbReference type="Pfam" id="PF00501"/>
    </source>
</evidence>